<dbReference type="Pfam" id="PF14279">
    <property type="entry name" value="HNH_5"/>
    <property type="match status" value="1"/>
</dbReference>
<evidence type="ECO:0000313" key="2">
    <source>
        <dbReference type="EMBL" id="QFY42164.1"/>
    </source>
</evidence>
<keyword evidence="2" id="KW-0378">Hydrolase</keyword>
<sequence length="196" mass="22218">MEVSRLQILRTDASGMPLEWIGYQEAVKLYYLDQVAYTCGLPICSLRGGVNATSGRRSLLEVNSILATHCPNTGRFKSFRNYTPPLNNPALFRRDNHLCLYCGQRFSRRELSRDHITPVSQGGQDIWSNVVTACKRCNNHKAGRTPEQAHMQLLAIPFVPTHAEYIYLQGHMILADQMEFLRAHFPRSSPLIARSA</sequence>
<dbReference type="AlphaFoldDB" id="A0A5Q0BJ17"/>
<name>A0A5Q0BJ17_9GAMM</name>
<proteinExistence type="predicted"/>
<dbReference type="Proteomes" id="UP000325755">
    <property type="component" value="Chromosome"/>
</dbReference>
<keyword evidence="3" id="KW-1185">Reference proteome</keyword>
<evidence type="ECO:0000313" key="3">
    <source>
        <dbReference type="Proteomes" id="UP000325755"/>
    </source>
</evidence>
<dbReference type="RefSeq" id="WP_153248146.1">
    <property type="nucleotide sequence ID" value="NZ_CP044205.1"/>
</dbReference>
<gene>
    <name evidence="2" type="ORF">F6R98_05555</name>
</gene>
<dbReference type="SMART" id="SM00507">
    <property type="entry name" value="HNHc"/>
    <property type="match status" value="1"/>
</dbReference>
<dbReference type="PANTHER" id="PTHR33877:SF2">
    <property type="entry name" value="OS07G0170200 PROTEIN"/>
    <property type="match status" value="1"/>
</dbReference>
<keyword evidence="2" id="KW-0540">Nuclease</keyword>
<dbReference type="PANTHER" id="PTHR33877">
    <property type="entry name" value="SLL1193 PROTEIN"/>
    <property type="match status" value="1"/>
</dbReference>
<dbReference type="KEGG" id="mmob:F6R98_05555"/>
<protein>
    <submittedName>
        <fullName evidence="2">HNH endonuclease</fullName>
    </submittedName>
</protein>
<dbReference type="EMBL" id="CP044205">
    <property type="protein sequence ID" value="QFY42164.1"/>
    <property type="molecule type" value="Genomic_DNA"/>
</dbReference>
<evidence type="ECO:0000259" key="1">
    <source>
        <dbReference type="SMART" id="SM00507"/>
    </source>
</evidence>
<organism evidence="2 3">
    <name type="scientific">Candidatus Methylospira mobilis</name>
    <dbReference type="NCBI Taxonomy" id="1808979"/>
    <lineage>
        <taxon>Bacteria</taxon>
        <taxon>Pseudomonadati</taxon>
        <taxon>Pseudomonadota</taxon>
        <taxon>Gammaproteobacteria</taxon>
        <taxon>Methylococcales</taxon>
        <taxon>Methylococcaceae</taxon>
        <taxon>Candidatus Methylospira</taxon>
    </lineage>
</organism>
<dbReference type="InParanoid" id="A0A5Q0BJ17"/>
<dbReference type="Gene3D" id="1.10.30.50">
    <property type="match status" value="1"/>
</dbReference>
<dbReference type="OrthoDB" id="9802901at2"/>
<dbReference type="GO" id="GO:0004519">
    <property type="term" value="F:endonuclease activity"/>
    <property type="evidence" value="ECO:0007669"/>
    <property type="project" value="UniProtKB-KW"/>
</dbReference>
<dbReference type="CDD" id="cd00085">
    <property type="entry name" value="HNHc"/>
    <property type="match status" value="1"/>
</dbReference>
<dbReference type="InterPro" id="IPR052892">
    <property type="entry name" value="NA-targeting_endonuclease"/>
</dbReference>
<dbReference type="InterPro" id="IPR003615">
    <property type="entry name" value="HNH_nuc"/>
</dbReference>
<feature type="domain" description="HNH nuclease" evidence="1">
    <location>
        <begin position="86"/>
        <end position="139"/>
    </location>
</feature>
<accession>A0A5Q0BJ17</accession>
<dbReference type="InterPro" id="IPR029471">
    <property type="entry name" value="HNH_5"/>
</dbReference>
<keyword evidence="2" id="KW-0255">Endonuclease</keyword>
<reference evidence="2 3" key="1">
    <citation type="submission" date="2019-09" db="EMBL/GenBank/DDBJ databases">
        <title>Ecophysiology of the spiral-shaped methanotroph Methylospira mobilis as revealed by the complete genome sequence.</title>
        <authorList>
            <person name="Oshkin I.Y."/>
            <person name="Dedysh S.N."/>
            <person name="Miroshnikov K."/>
            <person name="Danilova O.V."/>
            <person name="Hakobyan A."/>
            <person name="Liesack W."/>
        </authorList>
    </citation>
    <scope>NUCLEOTIDE SEQUENCE [LARGE SCALE GENOMIC DNA]</scope>
    <source>
        <strain evidence="2 3">Shm1</strain>
    </source>
</reference>